<dbReference type="Proteomes" id="UP001305702">
    <property type="component" value="Chromosome"/>
</dbReference>
<dbReference type="KEGG" id="paun:MJA45_27625"/>
<evidence type="ECO:0000256" key="4">
    <source>
        <dbReference type="SAM" id="Phobius"/>
    </source>
</evidence>
<protein>
    <submittedName>
        <fullName evidence="6">Helix-turn-helix domain-containing protein</fullName>
    </submittedName>
</protein>
<keyword evidence="2" id="KW-0238">DNA-binding</keyword>
<dbReference type="PROSITE" id="PS01124">
    <property type="entry name" value="HTH_ARAC_FAMILY_2"/>
    <property type="match status" value="1"/>
</dbReference>
<gene>
    <name evidence="6" type="ORF">MJA45_27625</name>
</gene>
<proteinExistence type="predicted"/>
<evidence type="ECO:0000313" key="7">
    <source>
        <dbReference type="Proteomes" id="UP001305702"/>
    </source>
</evidence>
<dbReference type="Gene3D" id="1.10.10.60">
    <property type="entry name" value="Homeodomain-like"/>
    <property type="match status" value="2"/>
</dbReference>
<dbReference type="Pfam" id="PF17853">
    <property type="entry name" value="GGDEF_2"/>
    <property type="match status" value="1"/>
</dbReference>
<dbReference type="AlphaFoldDB" id="A0AA96RFJ6"/>
<keyword evidence="4" id="KW-1133">Transmembrane helix</keyword>
<keyword evidence="7" id="KW-1185">Reference proteome</keyword>
<evidence type="ECO:0000256" key="2">
    <source>
        <dbReference type="ARBA" id="ARBA00023125"/>
    </source>
</evidence>
<reference evidence="6 7" key="1">
    <citation type="submission" date="2022-02" db="EMBL/GenBank/DDBJ databases">
        <title>Paenibacillus sp. MBLB1776 Whole Genome Shotgun Sequencing.</title>
        <authorList>
            <person name="Hwang C.Y."/>
            <person name="Cho E.-S."/>
            <person name="Seo M.-J."/>
        </authorList>
    </citation>
    <scope>NUCLEOTIDE SEQUENCE [LARGE SCALE GENOMIC DNA]</scope>
    <source>
        <strain evidence="6 7">MBLB1776</strain>
    </source>
</reference>
<keyword evidence="4" id="KW-0812">Transmembrane</keyword>
<dbReference type="PANTHER" id="PTHR43280:SF28">
    <property type="entry name" value="HTH-TYPE TRANSCRIPTIONAL ACTIVATOR RHAS"/>
    <property type="match status" value="1"/>
</dbReference>
<dbReference type="InterPro" id="IPR041522">
    <property type="entry name" value="CdaR_GGDEF"/>
</dbReference>
<dbReference type="Gene3D" id="3.30.450.20">
    <property type="entry name" value="PAS domain"/>
    <property type="match status" value="1"/>
</dbReference>
<evidence type="ECO:0000256" key="1">
    <source>
        <dbReference type="ARBA" id="ARBA00023015"/>
    </source>
</evidence>
<dbReference type="SUPFAM" id="SSF46689">
    <property type="entry name" value="Homeodomain-like"/>
    <property type="match status" value="2"/>
</dbReference>
<dbReference type="PANTHER" id="PTHR43280">
    <property type="entry name" value="ARAC-FAMILY TRANSCRIPTIONAL REGULATOR"/>
    <property type="match status" value="1"/>
</dbReference>
<organism evidence="6 7">
    <name type="scientific">Paenibacillus aurantius</name>
    <dbReference type="NCBI Taxonomy" id="2918900"/>
    <lineage>
        <taxon>Bacteria</taxon>
        <taxon>Bacillati</taxon>
        <taxon>Bacillota</taxon>
        <taxon>Bacilli</taxon>
        <taxon>Bacillales</taxon>
        <taxon>Paenibacillaceae</taxon>
        <taxon>Paenibacillus</taxon>
    </lineage>
</organism>
<accession>A0AA96RFJ6</accession>
<dbReference type="InterPro" id="IPR009057">
    <property type="entry name" value="Homeodomain-like_sf"/>
</dbReference>
<dbReference type="GO" id="GO:0043565">
    <property type="term" value="F:sequence-specific DNA binding"/>
    <property type="evidence" value="ECO:0007669"/>
    <property type="project" value="InterPro"/>
</dbReference>
<dbReference type="RefSeq" id="WP_315605099.1">
    <property type="nucleotide sequence ID" value="NZ_CP130318.1"/>
</dbReference>
<name>A0AA96RFJ6_9BACL</name>
<evidence type="ECO:0000256" key="3">
    <source>
        <dbReference type="ARBA" id="ARBA00023163"/>
    </source>
</evidence>
<keyword evidence="3" id="KW-0804">Transcription</keyword>
<evidence type="ECO:0000313" key="6">
    <source>
        <dbReference type="EMBL" id="WNQ11323.1"/>
    </source>
</evidence>
<dbReference type="GO" id="GO:0003700">
    <property type="term" value="F:DNA-binding transcription factor activity"/>
    <property type="evidence" value="ECO:0007669"/>
    <property type="project" value="InterPro"/>
</dbReference>
<dbReference type="EMBL" id="CP130318">
    <property type="protein sequence ID" value="WNQ11323.1"/>
    <property type="molecule type" value="Genomic_DNA"/>
</dbReference>
<dbReference type="SMART" id="SM00342">
    <property type="entry name" value="HTH_ARAC"/>
    <property type="match status" value="1"/>
</dbReference>
<sequence>MKLIMTTALIAIIPGLISNCIAYYKVSQSFREETGTNKLQYLNQTINAIEMVLNRIKDNSNQLALNRSFQNFERFPGGSYYEELQGEISPENLSSLYAYLEAKKNSLDTINMFRMSNEFVDSVYFYDAGKQLVLTSENDGSNLQFPFGAFYDLGWYEAGKKSAEIATLMDTRIAKQRRGPDKHLLSVIYKTGKGDNALIINLNASAIYEKIINKLARTDEIYVVSREGNLLFHSNPAYLHQPVNRILPDKQEIAGHAGFFTDRIQDEQELVCFSASSLLSWTFVSVSDMKALAKGTTSIKQTIVLSALLLVVLSVVLAYLSSLRLYKPVTRLKALIGWEAGHRAEDGDEFGTIGHYMRSALHERDYYKGKLEESMPIQREQFKAVLLRRHHMSLEEIEAKIHYLHLGIDTRDLVVMALSVDAQGERNTAREEDANLTEDLLKLQVQDLLSRNPVLSTPYYVVEAEENLLALVLARRGMDEEQVLTLARQLLKQINGELNHSYSIGIGSACATVKELPQSYEEALEALKYRILYGSGDVLSFGEIQFDQTSRFHYPKLKEEQLLGYLKTARVEEAIQAFDEFVSDINAQKNNLHYKQIQPVFVQLLTVIIYSLNQLGVNWRTVWQKEANPYQELLDQESLSQIVRWFHQLIRLTAAYLEGEWNAKGNQHITRVIEILERDYSQPLSLSSVAEQVNLNPAYISRLFKQIKGEPFVDYLKKVRIEKSKELLLQSSMKIGEAGKEVGYSHSYYFIKVFKEEVGLTPGEFKRLYGS</sequence>
<evidence type="ECO:0000259" key="5">
    <source>
        <dbReference type="PROSITE" id="PS01124"/>
    </source>
</evidence>
<dbReference type="CDD" id="cd18774">
    <property type="entry name" value="PDC2_HK_sensor"/>
    <property type="match status" value="1"/>
</dbReference>
<keyword evidence="1" id="KW-0805">Transcription regulation</keyword>
<feature type="transmembrane region" description="Helical" evidence="4">
    <location>
        <begin position="303"/>
        <end position="323"/>
    </location>
</feature>
<feature type="domain" description="HTH araC/xylS-type" evidence="5">
    <location>
        <begin position="670"/>
        <end position="768"/>
    </location>
</feature>
<dbReference type="InterPro" id="IPR018060">
    <property type="entry name" value="HTH_AraC"/>
</dbReference>
<keyword evidence="4" id="KW-0472">Membrane</keyword>
<dbReference type="Pfam" id="PF12833">
    <property type="entry name" value="HTH_18"/>
    <property type="match status" value="1"/>
</dbReference>